<dbReference type="EMBL" id="CAFBMJ010000004">
    <property type="protein sequence ID" value="CAB4891641.1"/>
    <property type="molecule type" value="Genomic_DNA"/>
</dbReference>
<evidence type="ECO:0000313" key="1">
    <source>
        <dbReference type="EMBL" id="CAB4891641.1"/>
    </source>
</evidence>
<name>A0A6J7KLV6_9ZZZZ</name>
<sequence>MQVAYVVVLLRAKRHATDNNTPYDFAITSKLDKTFIPLGFTIHKITIWELT</sequence>
<proteinExistence type="predicted"/>
<protein>
    <submittedName>
        <fullName evidence="2">Unannotated protein</fullName>
    </submittedName>
</protein>
<gene>
    <name evidence="1" type="ORF">UFOPK3573_00133</name>
    <name evidence="2" type="ORF">UFOPK3879_00305</name>
</gene>
<evidence type="ECO:0000313" key="2">
    <source>
        <dbReference type="EMBL" id="CAB4956647.1"/>
    </source>
</evidence>
<reference evidence="2" key="1">
    <citation type="submission" date="2020-05" db="EMBL/GenBank/DDBJ databases">
        <authorList>
            <person name="Chiriac C."/>
            <person name="Salcher M."/>
            <person name="Ghai R."/>
            <person name="Kavagutti S V."/>
        </authorList>
    </citation>
    <scope>NUCLEOTIDE SEQUENCE</scope>
</reference>
<organism evidence="2">
    <name type="scientific">freshwater metagenome</name>
    <dbReference type="NCBI Taxonomy" id="449393"/>
    <lineage>
        <taxon>unclassified sequences</taxon>
        <taxon>metagenomes</taxon>
        <taxon>ecological metagenomes</taxon>
    </lineage>
</organism>
<accession>A0A6J7KLV6</accession>
<dbReference type="EMBL" id="CAFBNR010000009">
    <property type="protein sequence ID" value="CAB4956647.1"/>
    <property type="molecule type" value="Genomic_DNA"/>
</dbReference>
<dbReference type="AlphaFoldDB" id="A0A6J7KLV6"/>